<dbReference type="GO" id="GO:0032039">
    <property type="term" value="C:integrator complex"/>
    <property type="evidence" value="ECO:0007669"/>
    <property type="project" value="TreeGrafter"/>
</dbReference>
<dbReference type="InterPro" id="IPR057413">
    <property type="entry name" value="Beta-barrel_INTS6"/>
</dbReference>
<sequence>MSKSRVDRYFVLTLNSDISYVKLTGWKQNVDLQLLHSALNNIKPDGLVDLSTGIQRTFRMLNINRLQLGLENYGMGIYPSCIEPSVIICITTSIGSYSFDGQIFNDASITSIESAVLGNVLTKETFRWDYRMYSLVLRFPAFVSNIHGGSSIRSETISPLKRLAEKTGGESFDVYDGRELHQCLDSLVTKCQPGVVLKLRRSTDCVDAALQEKFVKQLMSVKLMGRSSSWPIPEQFWPDDEMLASELPPRSAHPEVLVSKVPVVEPELPEYFPVDRYELTPSHFTKEFLNSSEQNMVWRCFSYGIKKSQNAPFGYLKVSSDLQSVHLHILPYNYPVFLQLLGDICDHKRMTEAWGHQFVNYLGTIPKYYFMPLAKAFERIGFVGMIKPEAIDRALPYQLKHSLQKLRHSAKIEYDNFVRMTQTDSPTNPTVTLPSALLPLPLWPLREFKSMYIKPKRLHSNSIRPCNISRTKLRVVLGKMRHELDNLLNGSSSIRAVDLIHQQPVALMGDYVNYRNSRQVETPLREINPTPERSDTFGNPFRRKSTSFVADEGFVDEMDSLQVNSCNPNTVLLNFGRKKSAQTTKNPQARVKGPLPPYINHLNWRFFSPKSSPLSSPRSSDNTFSEEISSAISSPTYAENSPSLINHSRFANQAIIEKTNTFDTRNASSLESFKLNKRIMFELIHLVRQPYTVEILSSLICSDHNYELGVCCVGENNILSSSGGKSQPAILGVIFNIKTNQINPARISWKARGPVPALRLLRLDCVGSDEITNVFNPERGYLTIDPFPYVRPAFVNTQITSEEIRARSTTPEQEPATYFEGQIAVHRLRLQCPNSLSWFGLGPLIFRCVLDSNKPWVPINGASTVASEDPLTNVEI</sequence>
<dbReference type="Proteomes" id="UP000290809">
    <property type="component" value="Unassembled WGS sequence"/>
</dbReference>
<dbReference type="STRING" id="6184.A0A430QIF5"/>
<dbReference type="Pfam" id="PF14736">
    <property type="entry name" value="N_Asn_amidohyd"/>
    <property type="match status" value="1"/>
</dbReference>
<proteinExistence type="predicted"/>
<dbReference type="GO" id="GO:0034472">
    <property type="term" value="P:snRNA 3'-end processing"/>
    <property type="evidence" value="ECO:0007669"/>
    <property type="project" value="TreeGrafter"/>
</dbReference>
<dbReference type="InterPro" id="IPR051113">
    <property type="entry name" value="Integrator_subunit6"/>
</dbReference>
<reference evidence="2 3" key="1">
    <citation type="journal article" date="2019" name="PLoS Pathog.">
        <title>Genome sequence of the bovine parasite Schistosoma bovis Tanzania.</title>
        <authorList>
            <person name="Oey H."/>
            <person name="Zakrzewski M."/>
            <person name="Gobert G."/>
            <person name="Gravermann K."/>
            <person name="Stoye J."/>
            <person name="Jones M."/>
            <person name="Mcmanus D."/>
            <person name="Krause L."/>
        </authorList>
    </citation>
    <scope>NUCLEOTIDE SEQUENCE [LARGE SCALE GENOMIC DNA]</scope>
    <source>
        <strain evidence="2 3">TAN1997</strain>
    </source>
</reference>
<dbReference type="Pfam" id="PF25462">
    <property type="entry name" value="Beta-barrel_INTS6"/>
    <property type="match status" value="1"/>
</dbReference>
<evidence type="ECO:0000313" key="3">
    <source>
        <dbReference type="Proteomes" id="UP000290809"/>
    </source>
</evidence>
<keyword evidence="3" id="KW-1185">Reference proteome</keyword>
<protein>
    <submittedName>
        <fullName evidence="2">Integrator complex subunit 6</fullName>
    </submittedName>
</protein>
<dbReference type="PANTHER" id="PTHR12957">
    <property type="entry name" value="DEAD/H BOX POLYPEPTIDE 26/DICE1-RELATED"/>
    <property type="match status" value="1"/>
</dbReference>
<dbReference type="InterPro" id="IPR026750">
    <property type="entry name" value="NTAN1"/>
</dbReference>
<organism evidence="2 3">
    <name type="scientific">Schistosoma bovis</name>
    <name type="common">Blood fluke</name>
    <dbReference type="NCBI Taxonomy" id="6184"/>
    <lineage>
        <taxon>Eukaryota</taxon>
        <taxon>Metazoa</taxon>
        <taxon>Spiralia</taxon>
        <taxon>Lophotrochozoa</taxon>
        <taxon>Platyhelminthes</taxon>
        <taxon>Trematoda</taxon>
        <taxon>Digenea</taxon>
        <taxon>Strigeidida</taxon>
        <taxon>Schistosomatoidea</taxon>
        <taxon>Schistosomatidae</taxon>
        <taxon>Schistosoma</taxon>
    </lineage>
</organism>
<name>A0A430QIF5_SCHBO</name>
<gene>
    <name evidence="2" type="ORF">DC041_0001318</name>
</gene>
<dbReference type="EMBL" id="QMKO01001675">
    <property type="protein sequence ID" value="RTG87471.1"/>
    <property type="molecule type" value="Genomic_DNA"/>
</dbReference>
<dbReference type="AlphaFoldDB" id="A0A430QIF5"/>
<dbReference type="GO" id="GO:0008418">
    <property type="term" value="F:protein-N-terminal asparagine amidohydrolase activity"/>
    <property type="evidence" value="ECO:0007669"/>
    <property type="project" value="InterPro"/>
</dbReference>
<evidence type="ECO:0000313" key="2">
    <source>
        <dbReference type="EMBL" id="RTG87471.1"/>
    </source>
</evidence>
<dbReference type="PANTHER" id="PTHR12957:SF2">
    <property type="entry name" value="INTEGRATOR COMPLEX SUBUNIT 6"/>
    <property type="match status" value="1"/>
</dbReference>
<evidence type="ECO:0000259" key="1">
    <source>
        <dbReference type="Pfam" id="PF25462"/>
    </source>
</evidence>
<comment type="caution">
    <text evidence="2">The sequence shown here is derived from an EMBL/GenBank/DDBJ whole genome shotgun (WGS) entry which is preliminary data.</text>
</comment>
<accession>A0A430QIF5</accession>
<feature type="domain" description="Integrator complex subunit 6-like beta-barrel" evidence="1">
    <location>
        <begin position="201"/>
        <end position="343"/>
    </location>
</feature>